<feature type="transmembrane region" description="Helical" evidence="8">
    <location>
        <begin position="76"/>
        <end position="99"/>
    </location>
</feature>
<comment type="caution">
    <text evidence="10">The sequence shown here is derived from an EMBL/GenBank/DDBJ whole genome shotgun (WGS) entry which is preliminary data.</text>
</comment>
<feature type="transmembrane region" description="Helical" evidence="8">
    <location>
        <begin position="105"/>
        <end position="123"/>
    </location>
</feature>
<evidence type="ECO:0000256" key="4">
    <source>
        <dbReference type="ARBA" id="ARBA00022475"/>
    </source>
</evidence>
<organism evidence="10 11">
    <name type="scientific">Lacticaseibacillus suilingensis</name>
    <dbReference type="NCBI Taxonomy" id="2799577"/>
    <lineage>
        <taxon>Bacteria</taxon>
        <taxon>Bacillati</taxon>
        <taxon>Bacillota</taxon>
        <taxon>Bacilli</taxon>
        <taxon>Lactobacillales</taxon>
        <taxon>Lactobacillaceae</taxon>
        <taxon>Lacticaseibacillus</taxon>
    </lineage>
</organism>
<evidence type="ECO:0000256" key="3">
    <source>
        <dbReference type="ARBA" id="ARBA00022448"/>
    </source>
</evidence>
<dbReference type="NCBIfam" id="TIGR00711">
    <property type="entry name" value="efflux_EmrB"/>
    <property type="match status" value="1"/>
</dbReference>
<dbReference type="PANTHER" id="PTHR42718">
    <property type="entry name" value="MAJOR FACILITATOR SUPERFAMILY MULTIDRUG TRANSPORTER MFSC"/>
    <property type="match status" value="1"/>
</dbReference>
<evidence type="ECO:0000256" key="7">
    <source>
        <dbReference type="ARBA" id="ARBA00023136"/>
    </source>
</evidence>
<sequence>MSNERKVMGAIFATGLLSFSGVIVETAMNITFPTVMREFNVGTSTVQWLTTLYLLIVATVIPLSAFLKRRFKMRQLFLVANLLFMLGLILDATAPAFWVLLLGRAVQGLGTGIALPLMFNIILEQVAPAKIGMMMGVGTLITGIAPAIGPTFGGLITTYLSWRYIFVFLLPVLLVSLGLGWTCILQKSALAPSRLDKLSVGLLVLAFAGLIYGVSTISGANVLVSVLAIVIGALALSAFAVRSRHETQPILDLSPFKQKKFAQFAIAFVCFQMMALGLSFVLPNYLQLVNQASALAAGLIVLPGAAIGAVLAPISGRLYDHFGPKRPIISGVTVVLLGMLVFVINGMPLSDAQVLGCYVLFMFGVGLAFGNILTTTLAQLPKQQQADGNAIMNTLQQFTAALGTAIASAIVAGGQAGRSQIAGTMLGSQWALWFLLGLAVIAWLQLTWTLRRR</sequence>
<feature type="transmembrane region" description="Helical" evidence="8">
    <location>
        <begin position="294"/>
        <end position="316"/>
    </location>
</feature>
<dbReference type="Gene3D" id="1.20.1720.10">
    <property type="entry name" value="Multidrug resistance protein D"/>
    <property type="match status" value="1"/>
</dbReference>
<evidence type="ECO:0000256" key="5">
    <source>
        <dbReference type="ARBA" id="ARBA00022692"/>
    </source>
</evidence>
<dbReference type="Pfam" id="PF07690">
    <property type="entry name" value="MFS_1"/>
    <property type="match status" value="1"/>
</dbReference>
<feature type="transmembrane region" description="Helical" evidence="8">
    <location>
        <begin position="7"/>
        <end position="28"/>
    </location>
</feature>
<feature type="domain" description="Major facilitator superfamily (MFS) profile" evidence="9">
    <location>
        <begin position="6"/>
        <end position="453"/>
    </location>
</feature>
<keyword evidence="6 8" id="KW-1133">Transmembrane helix</keyword>
<keyword evidence="5 8" id="KW-0812">Transmembrane</keyword>
<evidence type="ECO:0000313" key="10">
    <source>
        <dbReference type="EMBL" id="MFD1398202.1"/>
    </source>
</evidence>
<feature type="transmembrane region" description="Helical" evidence="8">
    <location>
        <begin position="353"/>
        <end position="377"/>
    </location>
</feature>
<feature type="transmembrane region" description="Helical" evidence="8">
    <location>
        <begin position="398"/>
        <end position="418"/>
    </location>
</feature>
<dbReference type="InterPro" id="IPR020846">
    <property type="entry name" value="MFS_dom"/>
</dbReference>
<feature type="transmembrane region" description="Helical" evidence="8">
    <location>
        <begin position="48"/>
        <end position="67"/>
    </location>
</feature>
<dbReference type="InterPro" id="IPR004638">
    <property type="entry name" value="EmrB-like"/>
</dbReference>
<feature type="transmembrane region" description="Helical" evidence="8">
    <location>
        <begin position="162"/>
        <end position="185"/>
    </location>
</feature>
<dbReference type="InterPro" id="IPR036259">
    <property type="entry name" value="MFS_trans_sf"/>
</dbReference>
<keyword evidence="11" id="KW-1185">Reference proteome</keyword>
<evidence type="ECO:0000313" key="11">
    <source>
        <dbReference type="Proteomes" id="UP001597199"/>
    </source>
</evidence>
<dbReference type="PRINTS" id="PR01036">
    <property type="entry name" value="TCRTETB"/>
</dbReference>
<feature type="transmembrane region" description="Helical" evidence="8">
    <location>
        <begin position="430"/>
        <end position="450"/>
    </location>
</feature>
<feature type="transmembrane region" description="Helical" evidence="8">
    <location>
        <begin position="135"/>
        <end position="156"/>
    </location>
</feature>
<reference evidence="11" key="1">
    <citation type="journal article" date="2019" name="Int. J. Syst. Evol. Microbiol.">
        <title>The Global Catalogue of Microorganisms (GCM) 10K type strain sequencing project: providing services to taxonomists for standard genome sequencing and annotation.</title>
        <authorList>
            <consortium name="The Broad Institute Genomics Platform"/>
            <consortium name="The Broad Institute Genome Sequencing Center for Infectious Disease"/>
            <person name="Wu L."/>
            <person name="Ma J."/>
        </authorList>
    </citation>
    <scope>NUCLEOTIDE SEQUENCE [LARGE SCALE GENOMIC DNA]</scope>
    <source>
        <strain evidence="11">CCM 9110</strain>
    </source>
</reference>
<gene>
    <name evidence="10" type="ORF">ACFQ41_02640</name>
</gene>
<feature type="transmembrane region" description="Helical" evidence="8">
    <location>
        <begin position="197"/>
        <end position="214"/>
    </location>
</feature>
<evidence type="ECO:0000259" key="9">
    <source>
        <dbReference type="PROSITE" id="PS50850"/>
    </source>
</evidence>
<feature type="transmembrane region" description="Helical" evidence="8">
    <location>
        <begin position="328"/>
        <end position="347"/>
    </location>
</feature>
<dbReference type="PROSITE" id="PS50850">
    <property type="entry name" value="MFS"/>
    <property type="match status" value="1"/>
</dbReference>
<dbReference type="SUPFAM" id="SSF103473">
    <property type="entry name" value="MFS general substrate transporter"/>
    <property type="match status" value="1"/>
</dbReference>
<evidence type="ECO:0000256" key="2">
    <source>
        <dbReference type="ARBA" id="ARBA00008537"/>
    </source>
</evidence>
<keyword evidence="7 8" id="KW-0472">Membrane</keyword>
<dbReference type="Proteomes" id="UP001597199">
    <property type="component" value="Unassembled WGS sequence"/>
</dbReference>
<feature type="transmembrane region" description="Helical" evidence="8">
    <location>
        <begin position="261"/>
        <end position="282"/>
    </location>
</feature>
<protein>
    <submittedName>
        <fullName evidence="10">DHA2 family efflux MFS transporter permease subunit</fullName>
    </submittedName>
</protein>
<comment type="similarity">
    <text evidence="2">Belongs to the major facilitator superfamily. EmrB family.</text>
</comment>
<dbReference type="InterPro" id="IPR011701">
    <property type="entry name" value="MFS"/>
</dbReference>
<feature type="transmembrane region" description="Helical" evidence="8">
    <location>
        <begin position="220"/>
        <end position="241"/>
    </location>
</feature>
<name>A0ABW4BES7_9LACO</name>
<proteinExistence type="inferred from homology"/>
<dbReference type="EMBL" id="JBHTOA010000016">
    <property type="protein sequence ID" value="MFD1398202.1"/>
    <property type="molecule type" value="Genomic_DNA"/>
</dbReference>
<evidence type="ECO:0000256" key="1">
    <source>
        <dbReference type="ARBA" id="ARBA00004651"/>
    </source>
</evidence>
<evidence type="ECO:0000256" key="6">
    <source>
        <dbReference type="ARBA" id="ARBA00022989"/>
    </source>
</evidence>
<accession>A0ABW4BES7</accession>
<keyword evidence="4" id="KW-1003">Cell membrane</keyword>
<keyword evidence="3" id="KW-0813">Transport</keyword>
<dbReference type="PANTHER" id="PTHR42718:SF9">
    <property type="entry name" value="MAJOR FACILITATOR SUPERFAMILY MULTIDRUG TRANSPORTER MFSC"/>
    <property type="match status" value="1"/>
</dbReference>
<dbReference type="RefSeq" id="WP_236000352.1">
    <property type="nucleotide sequence ID" value="NZ_BOLV01000001.1"/>
</dbReference>
<dbReference type="Gene3D" id="1.20.1250.20">
    <property type="entry name" value="MFS general substrate transporter like domains"/>
    <property type="match status" value="1"/>
</dbReference>
<evidence type="ECO:0000256" key="8">
    <source>
        <dbReference type="SAM" id="Phobius"/>
    </source>
</evidence>
<comment type="subcellular location">
    <subcellularLocation>
        <location evidence="1">Cell membrane</location>
        <topology evidence="1">Multi-pass membrane protein</topology>
    </subcellularLocation>
</comment>